<organism evidence="1 2">
    <name type="scientific">Nocardia iowensis</name>
    <dbReference type="NCBI Taxonomy" id="204891"/>
    <lineage>
        <taxon>Bacteria</taxon>
        <taxon>Bacillati</taxon>
        <taxon>Actinomycetota</taxon>
        <taxon>Actinomycetes</taxon>
        <taxon>Mycobacteriales</taxon>
        <taxon>Nocardiaceae</taxon>
        <taxon>Nocardia</taxon>
    </lineage>
</organism>
<dbReference type="Proteomes" id="UP000694257">
    <property type="component" value="Chromosome"/>
</dbReference>
<sequence length="87" mass="9634">MTSAHIDRRIGKLETRVTDIEESHSETLYQLTRAGACCRIETGRLIDGVNQLGRGMALIMERLEIPPIQFPPVSRATEAEIDAALEA</sequence>
<keyword evidence="2" id="KW-1185">Reference proteome</keyword>
<accession>A0ABX8RST9</accession>
<evidence type="ECO:0008006" key="3">
    <source>
        <dbReference type="Google" id="ProtNLM"/>
    </source>
</evidence>
<gene>
    <name evidence="1" type="ORF">KV110_06105</name>
</gene>
<dbReference type="EMBL" id="CP078145">
    <property type="protein sequence ID" value="QXN92703.1"/>
    <property type="molecule type" value="Genomic_DNA"/>
</dbReference>
<evidence type="ECO:0000313" key="1">
    <source>
        <dbReference type="EMBL" id="QXN92703.1"/>
    </source>
</evidence>
<protein>
    <recommendedName>
        <fullName evidence="3">Transcriptional regulator</fullName>
    </recommendedName>
</protein>
<dbReference type="RefSeq" id="WP_218474180.1">
    <property type="nucleotide sequence ID" value="NZ_BAABJN010000005.1"/>
</dbReference>
<proteinExistence type="predicted"/>
<reference evidence="1 2" key="1">
    <citation type="submission" date="2021-07" db="EMBL/GenBank/DDBJ databases">
        <title>Whole Genome Sequence of Nocardia Iowensis.</title>
        <authorList>
            <person name="Lamm A."/>
            <person name="Collins-Fairclough A.M."/>
            <person name="Bunk B."/>
            <person name="Sproer C."/>
        </authorList>
    </citation>
    <scope>NUCLEOTIDE SEQUENCE [LARGE SCALE GENOMIC DNA]</scope>
    <source>
        <strain evidence="1 2">NRRL 5646</strain>
    </source>
</reference>
<name>A0ABX8RST9_NOCIO</name>
<evidence type="ECO:0000313" key="2">
    <source>
        <dbReference type="Proteomes" id="UP000694257"/>
    </source>
</evidence>